<feature type="transmembrane region" description="Helical" evidence="1">
    <location>
        <begin position="353"/>
        <end position="369"/>
    </location>
</feature>
<feature type="transmembrane region" description="Helical" evidence="1">
    <location>
        <begin position="85"/>
        <end position="104"/>
    </location>
</feature>
<evidence type="ECO:0000256" key="1">
    <source>
        <dbReference type="SAM" id="Phobius"/>
    </source>
</evidence>
<feature type="transmembrane region" description="Helical" evidence="1">
    <location>
        <begin position="390"/>
        <end position="409"/>
    </location>
</feature>
<organism evidence="2 3">
    <name type="scientific">Raoultella ornithinolytica</name>
    <name type="common">Klebsiella ornithinolytica</name>
    <dbReference type="NCBI Taxonomy" id="54291"/>
    <lineage>
        <taxon>Bacteria</taxon>
        <taxon>Pseudomonadati</taxon>
        <taxon>Pseudomonadota</taxon>
        <taxon>Gammaproteobacteria</taxon>
        <taxon>Enterobacterales</taxon>
        <taxon>Enterobacteriaceae</taxon>
        <taxon>Klebsiella/Raoultella group</taxon>
        <taxon>Raoultella</taxon>
    </lineage>
</organism>
<keyword evidence="1" id="KW-0472">Membrane</keyword>
<accession>A0ABD7QK24</accession>
<keyword evidence="1" id="KW-0812">Transmembrane</keyword>
<feature type="transmembrane region" description="Helical" evidence="1">
    <location>
        <begin position="50"/>
        <end position="78"/>
    </location>
</feature>
<dbReference type="EMBL" id="SLYQ01000003">
    <property type="protein sequence ID" value="TCQ74090.1"/>
    <property type="molecule type" value="Genomic_DNA"/>
</dbReference>
<evidence type="ECO:0000313" key="3">
    <source>
        <dbReference type="Proteomes" id="UP000295263"/>
    </source>
</evidence>
<reference evidence="2 3" key="1">
    <citation type="submission" date="2019-03" db="EMBL/GenBank/DDBJ databases">
        <title>Genomic analyses of the natural microbiome of Caenorhabditis elegans.</title>
        <authorList>
            <person name="Samuel B."/>
        </authorList>
    </citation>
    <scope>NUCLEOTIDE SEQUENCE [LARGE SCALE GENOMIC DNA]</scope>
    <source>
        <strain evidence="2 3">JUb54</strain>
    </source>
</reference>
<protein>
    <submittedName>
        <fullName evidence="2">Uncharacterized protein</fullName>
    </submittedName>
</protein>
<proteinExistence type="predicted"/>
<keyword evidence="1" id="KW-1133">Transmembrane helix</keyword>
<dbReference type="AlphaFoldDB" id="A0ABD7QK24"/>
<evidence type="ECO:0000313" key="2">
    <source>
        <dbReference type="EMBL" id="TCQ74090.1"/>
    </source>
</evidence>
<gene>
    <name evidence="2" type="ORF">EC841_103270</name>
</gene>
<dbReference type="RefSeq" id="WP_132512105.1">
    <property type="nucleotide sequence ID" value="NZ_SLYQ01000003.1"/>
</dbReference>
<feature type="transmembrane region" description="Helical" evidence="1">
    <location>
        <begin position="124"/>
        <end position="147"/>
    </location>
</feature>
<comment type="caution">
    <text evidence="2">The sequence shown here is derived from an EMBL/GenBank/DDBJ whole genome shotgun (WGS) entry which is preliminary data.</text>
</comment>
<sequence>MMVTFTIPYVIFIIGVAYNIQQTLDATGISLVTPPAIDSSGYAMITAFDIQYGIGFLIFFLLIYLVLLVVFSMVAAYCVGRWKGLLAGVFIWCVPGALSVLGYWPKIQFLPEIYNVWGAGYLGSAVGMTCLLIMGLITGWNLFIILTDIFSLQDRFRHFYDHIWYSMAIVAAVFFVADTGAGENQRHLQDDTKQFQQASTYLADQLRQYDRHCAQEKLNLASCAWAHRMRQELAEYATYNDKLILALMPKTTRELYIIYNRDADNNTAQKIREELDTYNQATCQNGPGSYDCVRTPSVYCLISDPPKNFYDYSHHQTIVANECIIPTLVLLQKRIANETQKVNASSEQKHIRWFFYFLLSVLAGGKVANATARWSKSGQNRAGLGDKRRIIGMTGAAWGFLIASSRQIFCILNRLFCRLLTQCAKLRTAIKRSVNRKPTEDSDET</sequence>
<dbReference type="Proteomes" id="UP000295263">
    <property type="component" value="Unassembled WGS sequence"/>
</dbReference>
<name>A0ABD7QK24_RAOOR</name>